<keyword evidence="2" id="KW-1185">Reference proteome</keyword>
<sequence>MFTCKQVSSALHREDYKDLPPLRRFFLKLHVKLCIFCGKFNRQVMESQDMCRCYKEHEDELIQNSPKMEDSKKAELERLLAEQSAK</sequence>
<proteinExistence type="predicted"/>
<evidence type="ECO:0000313" key="2">
    <source>
        <dbReference type="Proteomes" id="UP000000925"/>
    </source>
</evidence>
<protein>
    <submittedName>
        <fullName evidence="1">Uncharacterized protein</fullName>
    </submittedName>
</protein>
<reference evidence="1 2" key="1">
    <citation type="journal article" date="2010" name="Stand. Genomic Sci.">
        <title>Complete genome sequence of Coraliomargarita akajimensis type strain (04OKA010-24).</title>
        <authorList>
            <person name="Mavromatis K."/>
            <person name="Abt B."/>
            <person name="Brambilla E."/>
            <person name="Lapidus A."/>
            <person name="Copeland A."/>
            <person name="Deshpande S."/>
            <person name="Nolan M."/>
            <person name="Lucas S."/>
            <person name="Tice H."/>
            <person name="Cheng J.F."/>
            <person name="Han C."/>
            <person name="Detter J.C."/>
            <person name="Woyke T."/>
            <person name="Goodwin L."/>
            <person name="Pitluck S."/>
            <person name="Held B."/>
            <person name="Brettin T."/>
            <person name="Tapia R."/>
            <person name="Ivanova N."/>
            <person name="Mikhailova N."/>
            <person name="Pati A."/>
            <person name="Liolios K."/>
            <person name="Chen A."/>
            <person name="Palaniappan K."/>
            <person name="Land M."/>
            <person name="Hauser L."/>
            <person name="Chang Y.J."/>
            <person name="Jeffries C.D."/>
            <person name="Rohde M."/>
            <person name="Goker M."/>
            <person name="Bristow J."/>
            <person name="Eisen J.A."/>
            <person name="Markowitz V."/>
            <person name="Hugenholtz P."/>
            <person name="Klenk H.P."/>
            <person name="Kyrpides N.C."/>
        </authorList>
    </citation>
    <scope>NUCLEOTIDE SEQUENCE [LARGE SCALE GENOMIC DNA]</scope>
    <source>
        <strain evidence="2">DSM 45221 / IAM 15411 / JCM 23193 / KCTC 12865</strain>
    </source>
</reference>
<gene>
    <name evidence="1" type="ordered locus">Caka_1526</name>
</gene>
<dbReference type="AlphaFoldDB" id="D5EJE6"/>
<dbReference type="STRING" id="583355.Caka_1526"/>
<dbReference type="KEGG" id="caa:Caka_1526"/>
<name>D5EJE6_CORAD</name>
<organism evidence="1 2">
    <name type="scientific">Coraliomargarita akajimensis (strain DSM 45221 / IAM 15411 / JCM 23193 / KCTC 12865 / 04OKA010-24)</name>
    <dbReference type="NCBI Taxonomy" id="583355"/>
    <lineage>
        <taxon>Bacteria</taxon>
        <taxon>Pseudomonadati</taxon>
        <taxon>Verrucomicrobiota</taxon>
        <taxon>Opitutia</taxon>
        <taxon>Puniceicoccales</taxon>
        <taxon>Coraliomargaritaceae</taxon>
        <taxon>Coraliomargarita</taxon>
    </lineage>
</organism>
<dbReference type="Proteomes" id="UP000000925">
    <property type="component" value="Chromosome"/>
</dbReference>
<dbReference type="RefSeq" id="WP_013043267.1">
    <property type="nucleotide sequence ID" value="NC_014008.1"/>
</dbReference>
<evidence type="ECO:0000313" key="1">
    <source>
        <dbReference type="EMBL" id="ADE54545.1"/>
    </source>
</evidence>
<dbReference type="HOGENOM" id="CLU_2492539_0_0_0"/>
<dbReference type="OrthoDB" id="289861at2"/>
<accession>D5EJE6</accession>
<dbReference type="EMBL" id="CP001998">
    <property type="protein sequence ID" value="ADE54545.1"/>
    <property type="molecule type" value="Genomic_DNA"/>
</dbReference>